<dbReference type="PANTHER" id="PTHR19143">
    <property type="entry name" value="FIBRINOGEN/TENASCIN/ANGIOPOEITIN"/>
    <property type="match status" value="1"/>
</dbReference>
<evidence type="ECO:0000256" key="2">
    <source>
        <dbReference type="SAM" id="SignalP"/>
    </source>
</evidence>
<evidence type="ECO:0000313" key="5">
    <source>
        <dbReference type="RefSeq" id="XP_034107680.1"/>
    </source>
</evidence>
<proteinExistence type="predicted"/>
<evidence type="ECO:0000259" key="3">
    <source>
        <dbReference type="PROSITE" id="PS51406"/>
    </source>
</evidence>
<dbReference type="InterPro" id="IPR050373">
    <property type="entry name" value="Fibrinogen_C-term_domain"/>
</dbReference>
<feature type="coiled-coil region" evidence="1">
    <location>
        <begin position="57"/>
        <end position="84"/>
    </location>
</feature>
<dbReference type="InterPro" id="IPR036056">
    <property type="entry name" value="Fibrinogen-like_C"/>
</dbReference>
<dbReference type="GO" id="GO:0005615">
    <property type="term" value="C:extracellular space"/>
    <property type="evidence" value="ECO:0007669"/>
    <property type="project" value="TreeGrafter"/>
</dbReference>
<dbReference type="AlphaFoldDB" id="A0A6P8X8R6"/>
<name>A0A6P8X8R6_DROAB</name>
<keyword evidence="2" id="KW-0732">Signal</keyword>
<evidence type="ECO:0000313" key="4">
    <source>
        <dbReference type="Proteomes" id="UP000515160"/>
    </source>
</evidence>
<dbReference type="OrthoDB" id="7734170at2759"/>
<dbReference type="InterPro" id="IPR002181">
    <property type="entry name" value="Fibrinogen_a/b/g_C_dom"/>
</dbReference>
<dbReference type="PROSITE" id="PS51406">
    <property type="entry name" value="FIBRINOGEN_C_2"/>
    <property type="match status" value="1"/>
</dbReference>
<dbReference type="CDD" id="cd00087">
    <property type="entry name" value="FReD"/>
    <property type="match status" value="1"/>
</dbReference>
<reference evidence="5" key="1">
    <citation type="submission" date="2025-08" db="UniProtKB">
        <authorList>
            <consortium name="RefSeq"/>
        </authorList>
    </citation>
    <scope>IDENTIFICATION</scope>
    <source>
        <strain evidence="5">15112-1751.03</strain>
        <tissue evidence="5">Whole Adult</tissue>
    </source>
</reference>
<dbReference type="InterPro" id="IPR014716">
    <property type="entry name" value="Fibrinogen_a/b/g_C_1"/>
</dbReference>
<dbReference type="GeneID" id="117570273"/>
<keyword evidence="4" id="KW-1185">Reference proteome</keyword>
<dbReference type="SUPFAM" id="SSF56496">
    <property type="entry name" value="Fibrinogen C-terminal domain-like"/>
    <property type="match status" value="1"/>
</dbReference>
<dbReference type="Proteomes" id="UP000515160">
    <property type="component" value="Chromosome 3"/>
</dbReference>
<sequence length="385" mass="44208">MFAMKNWVLVFLIAAALCSVINSESISICEEARRTDAECGSYCYAVSKPLLQMAPLCHRKDQEISELKDKLQDLQRKVSAFEAQESHCKIFDELTSLRSAVESMANSRSVNTSDASVELKKCQDRLSNTIGCRNSRTLQQTLTETRDRLKKCLDKDANTTKVEESKAEAKPEYPSNYLGSKNPIVILKVQVPDIAPFRVRCNNEIAGPGWMVIQQQVKGSLVDFERNWETYRSGFGDLHGSHFIGLEKLYHLTKSQPHELYIHMVTFQEFVTQAYYDNFRVDSEAEGYRLIDLGKYSGGAGDAGDALSFNNNQKFSTLDRDNDSYDRVHCAREYKSGWWHNNCTESNLNGIYMRTDEASRWGIWWRPWQRYTPFKAVHMLIRPKL</sequence>
<dbReference type="Gene3D" id="3.90.215.10">
    <property type="entry name" value="Gamma Fibrinogen, chain A, domain 1"/>
    <property type="match status" value="1"/>
</dbReference>
<feature type="chain" id="PRO_5028296190" evidence="2">
    <location>
        <begin position="24"/>
        <end position="385"/>
    </location>
</feature>
<dbReference type="Pfam" id="PF00147">
    <property type="entry name" value="Fibrinogen_C"/>
    <property type="match status" value="1"/>
</dbReference>
<keyword evidence="1" id="KW-0175">Coiled coil</keyword>
<dbReference type="SMART" id="SM00186">
    <property type="entry name" value="FBG"/>
    <property type="match status" value="1"/>
</dbReference>
<accession>A0A6P8X8R6</accession>
<organism evidence="4 5">
    <name type="scientific">Drosophila albomicans</name>
    <name type="common">Fruit fly</name>
    <dbReference type="NCBI Taxonomy" id="7291"/>
    <lineage>
        <taxon>Eukaryota</taxon>
        <taxon>Metazoa</taxon>
        <taxon>Ecdysozoa</taxon>
        <taxon>Arthropoda</taxon>
        <taxon>Hexapoda</taxon>
        <taxon>Insecta</taxon>
        <taxon>Pterygota</taxon>
        <taxon>Neoptera</taxon>
        <taxon>Endopterygota</taxon>
        <taxon>Diptera</taxon>
        <taxon>Brachycera</taxon>
        <taxon>Muscomorpha</taxon>
        <taxon>Ephydroidea</taxon>
        <taxon>Drosophilidae</taxon>
        <taxon>Drosophila</taxon>
    </lineage>
</organism>
<feature type="signal peptide" evidence="2">
    <location>
        <begin position="1"/>
        <end position="23"/>
    </location>
</feature>
<gene>
    <name evidence="5" type="primary">LOC117570273</name>
</gene>
<feature type="domain" description="Fibrinogen C-terminal" evidence="3">
    <location>
        <begin position="160"/>
        <end position="385"/>
    </location>
</feature>
<dbReference type="RefSeq" id="XP_034107680.1">
    <property type="nucleotide sequence ID" value="XM_034251789.2"/>
</dbReference>
<protein>
    <submittedName>
        <fullName evidence="5">Angiopoietin-related protein 7-like</fullName>
    </submittedName>
</protein>
<evidence type="ECO:0000256" key="1">
    <source>
        <dbReference type="SAM" id="Coils"/>
    </source>
</evidence>